<dbReference type="AlphaFoldDB" id="A0A3L6TWX0"/>
<accession>A0A3L6TWX0</accession>
<sequence>MREEFFGLEQLDAVTEQHTCSIRGSICSAGSGEGAGTQRASRSSWTSRGEGRRRGRRAGDLVTPPARRRAHAITSCGATYGRALHTVDQCKNGLRAERTRPKGGPPPWPVAVWLGRLRELQQLAPSAPPGWRREPQERRCQRALRRRRAAAAGQWHARALRRRGRGGGPAAARVLRERTEETEK</sequence>
<reference evidence="3" key="1">
    <citation type="journal article" date="2019" name="Nat. Commun.">
        <title>The genome of broomcorn millet.</title>
        <authorList>
            <person name="Zou C."/>
            <person name="Miki D."/>
            <person name="Li D."/>
            <person name="Tang Q."/>
            <person name="Xiao L."/>
            <person name="Rajput S."/>
            <person name="Deng P."/>
            <person name="Jia W."/>
            <person name="Huang R."/>
            <person name="Zhang M."/>
            <person name="Sun Y."/>
            <person name="Hu J."/>
            <person name="Fu X."/>
            <person name="Schnable P.S."/>
            <person name="Li F."/>
            <person name="Zhang H."/>
            <person name="Feng B."/>
            <person name="Zhu X."/>
            <person name="Liu R."/>
            <person name="Schnable J.C."/>
            <person name="Zhu J.-K."/>
            <person name="Zhang H."/>
        </authorList>
    </citation>
    <scope>NUCLEOTIDE SEQUENCE [LARGE SCALE GENOMIC DNA]</scope>
</reference>
<keyword evidence="3" id="KW-1185">Reference proteome</keyword>
<name>A0A3L6TWX0_PANMI</name>
<comment type="caution">
    <text evidence="2">The sequence shown here is derived from an EMBL/GenBank/DDBJ whole genome shotgun (WGS) entry which is preliminary data.</text>
</comment>
<evidence type="ECO:0000313" key="2">
    <source>
        <dbReference type="EMBL" id="RLN43164.1"/>
    </source>
</evidence>
<protein>
    <submittedName>
        <fullName evidence="2">Uncharacterized protein</fullName>
    </submittedName>
</protein>
<feature type="region of interest" description="Disordered" evidence="1">
    <location>
        <begin position="26"/>
        <end position="65"/>
    </location>
</feature>
<feature type="compositionally biased region" description="Basic and acidic residues" evidence="1">
    <location>
        <begin position="174"/>
        <end position="184"/>
    </location>
</feature>
<proteinExistence type="predicted"/>
<dbReference type="EMBL" id="PQIB02000001">
    <property type="protein sequence ID" value="RLN43164.1"/>
    <property type="molecule type" value="Genomic_DNA"/>
</dbReference>
<dbReference type="Proteomes" id="UP000275267">
    <property type="component" value="Unassembled WGS sequence"/>
</dbReference>
<evidence type="ECO:0000313" key="3">
    <source>
        <dbReference type="Proteomes" id="UP000275267"/>
    </source>
</evidence>
<feature type="region of interest" description="Disordered" evidence="1">
    <location>
        <begin position="150"/>
        <end position="184"/>
    </location>
</feature>
<organism evidence="2 3">
    <name type="scientific">Panicum miliaceum</name>
    <name type="common">Proso millet</name>
    <name type="synonym">Broomcorn millet</name>
    <dbReference type="NCBI Taxonomy" id="4540"/>
    <lineage>
        <taxon>Eukaryota</taxon>
        <taxon>Viridiplantae</taxon>
        <taxon>Streptophyta</taxon>
        <taxon>Embryophyta</taxon>
        <taxon>Tracheophyta</taxon>
        <taxon>Spermatophyta</taxon>
        <taxon>Magnoliopsida</taxon>
        <taxon>Liliopsida</taxon>
        <taxon>Poales</taxon>
        <taxon>Poaceae</taxon>
        <taxon>PACMAD clade</taxon>
        <taxon>Panicoideae</taxon>
        <taxon>Panicodae</taxon>
        <taxon>Paniceae</taxon>
        <taxon>Panicinae</taxon>
        <taxon>Panicum</taxon>
        <taxon>Panicum sect. Panicum</taxon>
    </lineage>
</organism>
<evidence type="ECO:0000256" key="1">
    <source>
        <dbReference type="SAM" id="MobiDB-lite"/>
    </source>
</evidence>
<gene>
    <name evidence="2" type="ORF">C2845_PM01G37820</name>
</gene>